<comment type="caution">
    <text evidence="2">The sequence shown here is derived from an EMBL/GenBank/DDBJ whole genome shotgun (WGS) entry which is preliminary data.</text>
</comment>
<accession>A0A2U1ZVF7</accession>
<proteinExistence type="predicted"/>
<name>A0A2U1ZVF7_9MICO</name>
<keyword evidence="3" id="KW-1185">Reference proteome</keyword>
<sequence>MPFASEVGPSAAQNLRWCTSHQVARRVQPGNWQWRSRVRMARRSAPSNVRSVRPTSRGEPAASSTTRCIRASQARTSSAAKGIGVPSCSSASGGSSGSPVARKAEDDRPAVSSLAEVHRSGAGR</sequence>
<organism evidence="2 3">
    <name type="scientific">Serinibacter arcticus</name>
    <dbReference type="NCBI Taxonomy" id="1655435"/>
    <lineage>
        <taxon>Bacteria</taxon>
        <taxon>Bacillati</taxon>
        <taxon>Actinomycetota</taxon>
        <taxon>Actinomycetes</taxon>
        <taxon>Micrococcales</taxon>
        <taxon>Beutenbergiaceae</taxon>
        <taxon>Serinibacter</taxon>
    </lineage>
</organism>
<dbReference type="EMBL" id="PYHR01000002">
    <property type="protein sequence ID" value="PWD50977.1"/>
    <property type="molecule type" value="Genomic_DNA"/>
</dbReference>
<feature type="compositionally biased region" description="Polar residues" evidence="1">
    <location>
        <begin position="62"/>
        <end position="79"/>
    </location>
</feature>
<evidence type="ECO:0000256" key="1">
    <source>
        <dbReference type="SAM" id="MobiDB-lite"/>
    </source>
</evidence>
<dbReference type="AlphaFoldDB" id="A0A2U1ZVF7"/>
<reference evidence="2 3" key="1">
    <citation type="submission" date="2018-03" db="EMBL/GenBank/DDBJ databases">
        <title>Genome assembly of novel Miniimonas species PCH200.</title>
        <authorList>
            <person name="Thakur V."/>
            <person name="Kumar V."/>
            <person name="Singh D."/>
        </authorList>
    </citation>
    <scope>NUCLEOTIDE SEQUENCE [LARGE SCALE GENOMIC DNA]</scope>
    <source>
        <strain evidence="2 3">PCH200</strain>
    </source>
</reference>
<evidence type="ECO:0000313" key="3">
    <source>
        <dbReference type="Proteomes" id="UP000245166"/>
    </source>
</evidence>
<feature type="compositionally biased region" description="Low complexity" evidence="1">
    <location>
        <begin position="84"/>
        <end position="101"/>
    </location>
</feature>
<gene>
    <name evidence="2" type="ORF">C8046_10250</name>
</gene>
<evidence type="ECO:0000313" key="2">
    <source>
        <dbReference type="EMBL" id="PWD50977.1"/>
    </source>
</evidence>
<dbReference type="Proteomes" id="UP000245166">
    <property type="component" value="Unassembled WGS sequence"/>
</dbReference>
<feature type="region of interest" description="Disordered" evidence="1">
    <location>
        <begin position="37"/>
        <end position="124"/>
    </location>
</feature>
<protein>
    <submittedName>
        <fullName evidence="2">Uncharacterized protein</fullName>
    </submittedName>
</protein>
<feature type="compositionally biased region" description="Polar residues" evidence="1">
    <location>
        <begin position="45"/>
        <end position="54"/>
    </location>
</feature>